<evidence type="ECO:0000313" key="1">
    <source>
        <dbReference type="EMBL" id="EOT51523.1"/>
    </source>
</evidence>
<evidence type="ECO:0000313" key="4">
    <source>
        <dbReference type="Proteomes" id="UP000014107"/>
    </source>
</evidence>
<dbReference type="AlphaFoldDB" id="A0AAV3J6Y4"/>
<dbReference type="Proteomes" id="UP000014104">
    <property type="component" value="Unassembled WGS sequence"/>
</dbReference>
<organism evidence="2 4">
    <name type="scientific">Enterococcus avium ATCC 14025</name>
    <dbReference type="NCBI Taxonomy" id="1140002"/>
    <lineage>
        <taxon>Bacteria</taxon>
        <taxon>Bacillati</taxon>
        <taxon>Bacillota</taxon>
        <taxon>Bacilli</taxon>
        <taxon>Lactobacillales</taxon>
        <taxon>Enterococcaceae</taxon>
        <taxon>Enterococcus</taxon>
    </lineage>
</organism>
<sequence length="78" mass="9014">MQAYFLQNQALSNNYSVISGDEPIETFTSKLSTWFVQESIEKYYSACLMLNSFMTKCLFEIVALLHSTFISKIENMSH</sequence>
<dbReference type="EMBL" id="ASWL01000002">
    <property type="protein sequence ID" value="EOU23825.1"/>
    <property type="molecule type" value="Genomic_DNA"/>
</dbReference>
<protein>
    <submittedName>
        <fullName evidence="2">Uncharacterized protein</fullName>
    </submittedName>
</protein>
<proteinExistence type="predicted"/>
<gene>
    <name evidence="2" type="ORF">I570_01690</name>
    <name evidence="1" type="ORF">OMU_00195</name>
</gene>
<dbReference type="Proteomes" id="UP000014107">
    <property type="component" value="Unassembled WGS sequence"/>
</dbReference>
<dbReference type="EMBL" id="AHYV01000004">
    <property type="protein sequence ID" value="EOT51523.1"/>
    <property type="molecule type" value="Genomic_DNA"/>
</dbReference>
<name>A0AAV3J6Y4_ENTAV</name>
<evidence type="ECO:0000313" key="3">
    <source>
        <dbReference type="Proteomes" id="UP000014104"/>
    </source>
</evidence>
<evidence type="ECO:0000313" key="2">
    <source>
        <dbReference type="EMBL" id="EOU23825.1"/>
    </source>
</evidence>
<comment type="caution">
    <text evidence="2">The sequence shown here is derived from an EMBL/GenBank/DDBJ whole genome shotgun (WGS) entry which is preliminary data.</text>
</comment>
<accession>A0AAV3J6Y4</accession>
<reference evidence="2 4" key="2">
    <citation type="submission" date="2013-03" db="EMBL/GenBank/DDBJ databases">
        <title>The Genome Sequence of Enterococcus avium ATCC_14025 (PacBio/Illumina hybrid assembly).</title>
        <authorList>
            <consortium name="The Broad Institute Genomics Platform"/>
            <consortium name="The Broad Institute Genome Sequencing Center for Infectious Disease"/>
            <person name="Earl A."/>
            <person name="Russ C."/>
            <person name="Gilmore M."/>
            <person name="Surin D."/>
            <person name="Walker B."/>
            <person name="Young S."/>
            <person name="Zeng Q."/>
            <person name="Gargeya S."/>
            <person name="Fitzgerald M."/>
            <person name="Haas B."/>
            <person name="Abouelleil A."/>
            <person name="Allen A.W."/>
            <person name="Alvarado L."/>
            <person name="Arachchi H.M."/>
            <person name="Berlin A.M."/>
            <person name="Chapman S.B."/>
            <person name="Gainer-Dewar J."/>
            <person name="Goldberg J."/>
            <person name="Griggs A."/>
            <person name="Gujja S."/>
            <person name="Hansen M."/>
            <person name="Howarth C."/>
            <person name="Imamovic A."/>
            <person name="Ireland A."/>
            <person name="Larimer J."/>
            <person name="McCowan C."/>
            <person name="Murphy C."/>
            <person name="Pearson M."/>
            <person name="Poon T.W."/>
            <person name="Priest M."/>
            <person name="Roberts A."/>
            <person name="Saif S."/>
            <person name="Shea T."/>
            <person name="Sisk P."/>
            <person name="Sykes S."/>
            <person name="Wortman J."/>
            <person name="Nusbaum C."/>
            <person name="Birren B."/>
        </authorList>
    </citation>
    <scope>NUCLEOTIDE SEQUENCE [LARGE SCALE GENOMIC DNA]</scope>
    <source>
        <strain evidence="2 4">ATCC 14025</strain>
    </source>
</reference>
<reference evidence="1 3" key="1">
    <citation type="submission" date="2013-03" db="EMBL/GenBank/DDBJ databases">
        <title>The Genome Sequence of Enterococcus avium ATCC_14025 (Illumina only assembly).</title>
        <authorList>
            <consortium name="The Broad Institute Genomics Platform"/>
            <consortium name="The Broad Institute Genome Sequencing Center for Infectious Disease"/>
            <person name="Earl A."/>
            <person name="Russ C."/>
            <person name="Gilmore M."/>
            <person name="Surin D."/>
            <person name="Walker B."/>
            <person name="Young S."/>
            <person name="Zeng Q."/>
            <person name="Gargeya S."/>
            <person name="Fitzgerald M."/>
            <person name="Haas B."/>
            <person name="Abouelleil A."/>
            <person name="Allen A.W."/>
            <person name="Alvarado L."/>
            <person name="Arachchi H.M."/>
            <person name="Berlin A.M."/>
            <person name="Chapman S.B."/>
            <person name="Gainer-Dewar J."/>
            <person name="Goldberg J."/>
            <person name="Griggs A."/>
            <person name="Gujja S."/>
            <person name="Hansen M."/>
            <person name="Howarth C."/>
            <person name="Imamovic A."/>
            <person name="Ireland A."/>
            <person name="Larimer J."/>
            <person name="McCowan C."/>
            <person name="Murphy C."/>
            <person name="Pearson M."/>
            <person name="Poon T.W."/>
            <person name="Priest M."/>
            <person name="Roberts A."/>
            <person name="Saif S."/>
            <person name="Shea T."/>
            <person name="Sisk P."/>
            <person name="Sykes S."/>
            <person name="Wortman J."/>
            <person name="Nusbaum C."/>
            <person name="Birren B."/>
        </authorList>
    </citation>
    <scope>NUCLEOTIDE SEQUENCE [LARGE SCALE GENOMIC DNA]</scope>
    <source>
        <strain evidence="1 3">ATCC 14025</strain>
    </source>
</reference>
<keyword evidence="3" id="KW-1185">Reference proteome</keyword>